<dbReference type="SUPFAM" id="SSF56994">
    <property type="entry name" value="Insulin-like"/>
    <property type="match status" value="1"/>
</dbReference>
<dbReference type="Gene3D" id="1.10.100.10">
    <property type="entry name" value="Insulin-like"/>
    <property type="match status" value="1"/>
</dbReference>
<protein>
    <recommendedName>
        <fullName evidence="8">INSulin related</fullName>
    </recommendedName>
</protein>
<accession>A0AA36CXR7</accession>
<evidence type="ECO:0000313" key="7">
    <source>
        <dbReference type="Proteomes" id="UP001177023"/>
    </source>
</evidence>
<dbReference type="Pfam" id="PF03488">
    <property type="entry name" value="Ins_beta"/>
    <property type="match status" value="1"/>
</dbReference>
<dbReference type="GO" id="GO:0005576">
    <property type="term" value="C:extracellular region"/>
    <property type="evidence" value="ECO:0007669"/>
    <property type="project" value="UniProtKB-SubCell"/>
</dbReference>
<name>A0AA36CXR7_9BILA</name>
<keyword evidence="4" id="KW-0732">Signal</keyword>
<evidence type="ECO:0000256" key="3">
    <source>
        <dbReference type="ARBA" id="ARBA00022525"/>
    </source>
</evidence>
<keyword evidence="3" id="KW-0964">Secreted</keyword>
<evidence type="ECO:0000313" key="6">
    <source>
        <dbReference type="EMBL" id="CAJ0576909.1"/>
    </source>
</evidence>
<reference evidence="6" key="1">
    <citation type="submission" date="2023-06" db="EMBL/GenBank/DDBJ databases">
        <authorList>
            <person name="Delattre M."/>
        </authorList>
    </citation>
    <scope>NUCLEOTIDE SEQUENCE</scope>
    <source>
        <strain evidence="6">AF72</strain>
    </source>
</reference>
<dbReference type="AlphaFoldDB" id="A0AA36CXR7"/>
<dbReference type="GO" id="GO:0005179">
    <property type="term" value="F:hormone activity"/>
    <property type="evidence" value="ECO:0007669"/>
    <property type="project" value="InterPro"/>
</dbReference>
<dbReference type="InterPro" id="IPR036438">
    <property type="entry name" value="Insulin-like_sf"/>
</dbReference>
<comment type="subcellular location">
    <subcellularLocation>
        <location evidence="1">Secreted</location>
    </subcellularLocation>
</comment>
<feature type="non-terminal residue" evidence="6">
    <location>
        <position position="78"/>
    </location>
</feature>
<keyword evidence="7" id="KW-1185">Reference proteome</keyword>
<organism evidence="6 7">
    <name type="scientific">Mesorhabditis spiculigera</name>
    <dbReference type="NCBI Taxonomy" id="96644"/>
    <lineage>
        <taxon>Eukaryota</taxon>
        <taxon>Metazoa</taxon>
        <taxon>Ecdysozoa</taxon>
        <taxon>Nematoda</taxon>
        <taxon>Chromadorea</taxon>
        <taxon>Rhabditida</taxon>
        <taxon>Rhabditina</taxon>
        <taxon>Rhabditomorpha</taxon>
        <taxon>Rhabditoidea</taxon>
        <taxon>Rhabditidae</taxon>
        <taxon>Mesorhabditinae</taxon>
        <taxon>Mesorhabditis</taxon>
    </lineage>
</organism>
<dbReference type="InterPro" id="IPR003235">
    <property type="entry name" value="Nem_insulin-like_b-type"/>
</dbReference>
<evidence type="ECO:0008006" key="8">
    <source>
        <dbReference type="Google" id="ProtNLM"/>
    </source>
</evidence>
<proteinExistence type="inferred from homology"/>
<evidence type="ECO:0000256" key="2">
    <source>
        <dbReference type="ARBA" id="ARBA00009034"/>
    </source>
</evidence>
<dbReference type="Proteomes" id="UP001177023">
    <property type="component" value="Unassembled WGS sequence"/>
</dbReference>
<comment type="similarity">
    <text evidence="2">Belongs to the insulin family.</text>
</comment>
<evidence type="ECO:0000256" key="1">
    <source>
        <dbReference type="ARBA" id="ARBA00004613"/>
    </source>
</evidence>
<dbReference type="EMBL" id="CATQJA010002647">
    <property type="protein sequence ID" value="CAJ0576909.1"/>
    <property type="molecule type" value="Genomic_DNA"/>
</dbReference>
<sequence>MKDSLTKMKLAAHFLLVVLCFGTTEATQKICGNKLTAWIKELCGRTGQQDKGAVVRLCCGEGCDREHVISSLCPEMGK</sequence>
<evidence type="ECO:0000256" key="5">
    <source>
        <dbReference type="ARBA" id="ARBA00023157"/>
    </source>
</evidence>
<comment type="caution">
    <text evidence="6">The sequence shown here is derived from an EMBL/GenBank/DDBJ whole genome shotgun (WGS) entry which is preliminary data.</text>
</comment>
<gene>
    <name evidence="6" type="ORF">MSPICULIGERA_LOCUS15191</name>
</gene>
<keyword evidence="5" id="KW-1015">Disulfide bond</keyword>
<evidence type="ECO:0000256" key="4">
    <source>
        <dbReference type="ARBA" id="ARBA00022729"/>
    </source>
</evidence>